<dbReference type="PANTHER" id="PTHR42928">
    <property type="entry name" value="TRICARBOXYLATE-BINDING PROTEIN"/>
    <property type="match status" value="1"/>
</dbReference>
<evidence type="ECO:0000256" key="1">
    <source>
        <dbReference type="ARBA" id="ARBA00006987"/>
    </source>
</evidence>
<dbReference type="Proteomes" id="UP000532440">
    <property type="component" value="Unassembled WGS sequence"/>
</dbReference>
<gene>
    <name evidence="3" type="ORF">HNQ70_003707</name>
</gene>
<comment type="caution">
    <text evidence="3">The sequence shown here is derived from an EMBL/GenBank/DDBJ whole genome shotgun (WGS) entry which is preliminary data.</text>
</comment>
<dbReference type="EMBL" id="JACHGB010000008">
    <property type="protein sequence ID" value="MBB5273676.1"/>
    <property type="molecule type" value="Genomic_DNA"/>
</dbReference>
<dbReference type="PIRSF" id="PIRSF017082">
    <property type="entry name" value="YflP"/>
    <property type="match status" value="1"/>
</dbReference>
<accession>A0A7W8HKD0</accession>
<dbReference type="AlphaFoldDB" id="A0A7W8HKD0"/>
<dbReference type="RefSeq" id="WP_183970546.1">
    <property type="nucleotide sequence ID" value="NZ_BAABEW010000013.1"/>
</dbReference>
<comment type="similarity">
    <text evidence="1">Belongs to the UPF0065 (bug) family.</text>
</comment>
<evidence type="ECO:0000313" key="3">
    <source>
        <dbReference type="EMBL" id="MBB5273676.1"/>
    </source>
</evidence>
<evidence type="ECO:0000256" key="2">
    <source>
        <dbReference type="SAM" id="MobiDB-lite"/>
    </source>
</evidence>
<name>A0A7W8HKD0_9BURK</name>
<keyword evidence="3" id="KW-0675">Receptor</keyword>
<protein>
    <submittedName>
        <fullName evidence="3">Tripartite-type tricarboxylate transporter receptor subunit TctC</fullName>
    </submittedName>
</protein>
<dbReference type="SUPFAM" id="SSF53850">
    <property type="entry name" value="Periplasmic binding protein-like II"/>
    <property type="match status" value="1"/>
</dbReference>
<feature type="region of interest" description="Disordered" evidence="2">
    <location>
        <begin position="1"/>
        <end position="21"/>
    </location>
</feature>
<sequence length="345" mass="35817">MSRGAEAPKAKACRISRDDLRPGPGDGRRALLGACAAIALTPRASLAAQAGWPERPLRVLVPFAPGGTVDLSARLLAPRLAERLGQPVVVENRPGASGNLAIESVARAPADGYTLLYAPTALVINPHLVRGSLDPLRALAPISMVSRNWLTLLARRDLPVRDVAGLLALARARPGAVTCGTAGGMPQLGCLLFESLAAVDLNEIPYKGMGPATLDLAAGSIDLLFGVGAISQSFVESGRARALAITAGARRAGWTEGLPTLSETLPGYVLEGWEGLLAPAGTDAAIVERLSREIAVTLAEPAVRSRLVELSLEPVGSAPAEFARAIARDMKRVGEIAARAGLEPQ</sequence>
<dbReference type="CDD" id="cd07012">
    <property type="entry name" value="PBP2_Bug_TTT"/>
    <property type="match status" value="1"/>
</dbReference>
<dbReference type="Pfam" id="PF03401">
    <property type="entry name" value="TctC"/>
    <property type="match status" value="1"/>
</dbReference>
<keyword evidence="4" id="KW-1185">Reference proteome</keyword>
<dbReference type="InterPro" id="IPR042100">
    <property type="entry name" value="Bug_dom1"/>
</dbReference>
<dbReference type="PANTHER" id="PTHR42928:SF5">
    <property type="entry name" value="BLR1237 PROTEIN"/>
    <property type="match status" value="1"/>
</dbReference>
<evidence type="ECO:0000313" key="4">
    <source>
        <dbReference type="Proteomes" id="UP000532440"/>
    </source>
</evidence>
<reference evidence="3 4" key="1">
    <citation type="submission" date="2020-08" db="EMBL/GenBank/DDBJ databases">
        <title>Genomic Encyclopedia of Type Strains, Phase IV (KMG-IV): sequencing the most valuable type-strain genomes for metagenomic binning, comparative biology and taxonomic classification.</title>
        <authorList>
            <person name="Goeker M."/>
        </authorList>
    </citation>
    <scope>NUCLEOTIDE SEQUENCE [LARGE SCALE GENOMIC DNA]</scope>
    <source>
        <strain evidence="3 4">DSM 29781</strain>
    </source>
</reference>
<dbReference type="Gene3D" id="3.40.190.150">
    <property type="entry name" value="Bordetella uptake gene, domain 1"/>
    <property type="match status" value="1"/>
</dbReference>
<dbReference type="InterPro" id="IPR005064">
    <property type="entry name" value="BUG"/>
</dbReference>
<organism evidence="3 4">
    <name type="scientific">Quisquiliibacterium transsilvanicum</name>
    <dbReference type="NCBI Taxonomy" id="1549638"/>
    <lineage>
        <taxon>Bacteria</taxon>
        <taxon>Pseudomonadati</taxon>
        <taxon>Pseudomonadota</taxon>
        <taxon>Betaproteobacteria</taxon>
        <taxon>Burkholderiales</taxon>
        <taxon>Burkholderiaceae</taxon>
        <taxon>Quisquiliibacterium</taxon>
    </lineage>
</organism>
<dbReference type="Gene3D" id="3.40.190.10">
    <property type="entry name" value="Periplasmic binding protein-like II"/>
    <property type="match status" value="1"/>
</dbReference>
<proteinExistence type="inferred from homology"/>